<reference evidence="7 8" key="1">
    <citation type="journal article" date="1998" name="Science">
        <title>Genome sequence of the nematode C. elegans: a platform for investigating biology.</title>
        <authorList>
            <consortium name="The C. elegans sequencing consortium"/>
            <person name="Sulson J.E."/>
            <person name="Waterston R."/>
        </authorList>
    </citation>
    <scope>NUCLEOTIDE SEQUENCE [LARGE SCALE GENOMIC DNA]</scope>
    <source>
        <strain evidence="7 8">Bristol N2</strain>
    </source>
</reference>
<dbReference type="EC" id="2.7.11.1" evidence="1"/>
<dbReference type="OrthoDB" id="5815349at2759"/>
<dbReference type="STRING" id="6239.F39F10.3.1"/>
<dbReference type="AGR" id="WB:WBGene00018203"/>
<keyword evidence="2 4" id="KW-0547">Nucleotide-binding</keyword>
<dbReference type="InterPro" id="IPR011009">
    <property type="entry name" value="Kinase-like_dom_sf"/>
</dbReference>
<keyword evidence="3 4" id="KW-0067">ATP-binding</keyword>
<dbReference type="CTD" id="185498"/>
<evidence type="ECO:0000313" key="9">
    <source>
        <dbReference type="WormBase" id="F39F10.3"/>
    </source>
</evidence>
<evidence type="ECO:0000313" key="8">
    <source>
        <dbReference type="Proteomes" id="UP000001940"/>
    </source>
</evidence>
<dbReference type="KEGG" id="cel:CELE_F39F10.3"/>
<dbReference type="OMA" id="ICRNENK"/>
<dbReference type="PROSITE" id="PS00107">
    <property type="entry name" value="PROTEIN_KINASE_ATP"/>
    <property type="match status" value="1"/>
</dbReference>
<dbReference type="GO" id="GO:0005634">
    <property type="term" value="C:nucleus"/>
    <property type="evidence" value="ECO:0000318"/>
    <property type="project" value="GO_Central"/>
</dbReference>
<dbReference type="Proteomes" id="UP000001940">
    <property type="component" value="Chromosome X"/>
</dbReference>
<dbReference type="InParanoid" id="Q20192"/>
<feature type="domain" description="Protein kinase" evidence="6">
    <location>
        <begin position="10"/>
        <end position="298"/>
    </location>
</feature>
<dbReference type="FunCoup" id="Q20192">
    <property type="interactions" value="128"/>
</dbReference>
<dbReference type="InterPro" id="IPR000719">
    <property type="entry name" value="Prot_kinase_dom"/>
</dbReference>
<evidence type="ECO:0000259" key="6">
    <source>
        <dbReference type="PROSITE" id="PS50011"/>
    </source>
</evidence>
<dbReference type="PaxDb" id="6239-F39F10.3"/>
<name>Q20192_CAEEL</name>
<dbReference type="EMBL" id="BX284606">
    <property type="protein sequence ID" value="CCD66182.1"/>
    <property type="molecule type" value="Genomic_DNA"/>
</dbReference>
<dbReference type="Pfam" id="PF00069">
    <property type="entry name" value="Pkinase"/>
    <property type="match status" value="1"/>
</dbReference>
<dbReference type="RefSeq" id="NP_510730.1">
    <property type="nucleotide sequence ID" value="NM_078329.1"/>
</dbReference>
<evidence type="ECO:0000256" key="5">
    <source>
        <dbReference type="RuleBase" id="RU000304"/>
    </source>
</evidence>
<protein>
    <recommendedName>
        <fullName evidence="1">non-specific serine/threonine protein kinase</fullName>
        <ecNumber evidence="1">2.7.11.1</ecNumber>
    </recommendedName>
</protein>
<proteinExistence type="inferred from homology"/>
<dbReference type="GO" id="GO:0005737">
    <property type="term" value="C:cytoplasm"/>
    <property type="evidence" value="ECO:0000318"/>
    <property type="project" value="GO_Central"/>
</dbReference>
<dbReference type="Gene3D" id="1.10.510.10">
    <property type="entry name" value="Transferase(Phosphotransferase) domain 1"/>
    <property type="match status" value="1"/>
</dbReference>
<evidence type="ECO:0000256" key="4">
    <source>
        <dbReference type="PROSITE-ProRule" id="PRU10141"/>
    </source>
</evidence>
<dbReference type="Bgee" id="WBGene00018203">
    <property type="expression patterns" value="Expressed in embryo and 2 other cell types or tissues"/>
</dbReference>
<dbReference type="InterPro" id="IPR050235">
    <property type="entry name" value="CK1_Ser-Thr_kinase"/>
</dbReference>
<dbReference type="AlphaFoldDB" id="Q20192"/>
<gene>
    <name evidence="7" type="ORF">CELE_F39F10.3</name>
    <name evidence="7 9" type="ORF">F39F10.3</name>
</gene>
<dbReference type="InterPro" id="IPR017441">
    <property type="entry name" value="Protein_kinase_ATP_BS"/>
</dbReference>
<dbReference type="PIR" id="T29684">
    <property type="entry name" value="T29684"/>
</dbReference>
<evidence type="ECO:0000256" key="1">
    <source>
        <dbReference type="ARBA" id="ARBA00012513"/>
    </source>
</evidence>
<accession>Q20192</accession>
<dbReference type="GeneID" id="185498"/>
<dbReference type="GO" id="GO:0004674">
    <property type="term" value="F:protein serine/threonine kinase activity"/>
    <property type="evidence" value="ECO:0000318"/>
    <property type="project" value="GO_Central"/>
</dbReference>
<dbReference type="UCSC" id="F39F10.3">
    <property type="organism name" value="c. elegans"/>
</dbReference>
<dbReference type="GO" id="GO:0007165">
    <property type="term" value="P:signal transduction"/>
    <property type="evidence" value="ECO:0000318"/>
    <property type="project" value="GO_Central"/>
</dbReference>
<comment type="similarity">
    <text evidence="5">Belongs to the protein kinase superfamily.</text>
</comment>
<keyword evidence="7" id="KW-0418">Kinase</keyword>
<evidence type="ECO:0000313" key="7">
    <source>
        <dbReference type="EMBL" id="CCD66182.1"/>
    </source>
</evidence>
<dbReference type="SUPFAM" id="SSF56112">
    <property type="entry name" value="Protein kinase-like (PK-like)"/>
    <property type="match status" value="1"/>
</dbReference>
<dbReference type="eggNOG" id="KOG1164">
    <property type="taxonomic scope" value="Eukaryota"/>
</dbReference>
<dbReference type="PROSITE" id="PS50011">
    <property type="entry name" value="PROTEIN_KINASE_DOM"/>
    <property type="match status" value="1"/>
</dbReference>
<feature type="binding site" evidence="4">
    <location>
        <position position="43"/>
    </location>
    <ligand>
        <name>ATP</name>
        <dbReference type="ChEBI" id="CHEBI:30616"/>
    </ligand>
</feature>
<organism evidence="7 8">
    <name type="scientific">Caenorhabditis elegans</name>
    <dbReference type="NCBI Taxonomy" id="6239"/>
    <lineage>
        <taxon>Eukaryota</taxon>
        <taxon>Metazoa</taxon>
        <taxon>Ecdysozoa</taxon>
        <taxon>Nematoda</taxon>
        <taxon>Chromadorea</taxon>
        <taxon>Rhabditida</taxon>
        <taxon>Rhabditina</taxon>
        <taxon>Rhabditomorpha</taxon>
        <taxon>Rhabditoidea</taxon>
        <taxon>Rhabditidae</taxon>
        <taxon>Peloderinae</taxon>
        <taxon>Caenorhabditis</taxon>
    </lineage>
</organism>
<dbReference type="GO" id="GO:0005524">
    <property type="term" value="F:ATP binding"/>
    <property type="evidence" value="ECO:0007669"/>
    <property type="project" value="UniProtKB-UniRule"/>
</dbReference>
<dbReference type="PANTHER" id="PTHR11909">
    <property type="entry name" value="CASEIN KINASE-RELATED"/>
    <property type="match status" value="1"/>
</dbReference>
<dbReference type="SMR" id="Q20192"/>
<dbReference type="HOGENOM" id="CLU_019279_2_5_1"/>
<evidence type="ECO:0000256" key="2">
    <source>
        <dbReference type="ARBA" id="ARBA00022741"/>
    </source>
</evidence>
<evidence type="ECO:0000256" key="3">
    <source>
        <dbReference type="ARBA" id="ARBA00022840"/>
    </source>
</evidence>
<keyword evidence="8" id="KW-1185">Reference proteome</keyword>
<keyword evidence="5 7" id="KW-0723">Serine/threonine-protein kinase</keyword>
<dbReference type="PhylomeDB" id="Q20192"/>
<sequence>MNTIQQVDHYTLEKLLGKGMYGEVHLCKDDRNNEARVAKLILKEHNGIRDKSWAHETLALNAVAGVNGVPRMFATGSTDYHNWIVMDLLSDDLEVIICRNENKKFAKATGYQILWQVVKILKDIHSKGIVHGDIKPNNLMVSHSSNMFQLVLVDFGCARRFKDVNGNRTPPAPYPSNCIKGLHIPPHSALGMPHMEAEDIMQVAYLSCLLRQYAPWKDDDEFKMTRKKMSLALNPEKFLEEHQDLLPVIKLLAAQKHYAEPDYIAILDLLQQMLHSSGGGLANGSLNATVVARAIHLP</sequence>
<dbReference type="WormBase" id="F39F10.3">
    <property type="protein sequence ID" value="CE07205"/>
    <property type="gene ID" value="WBGene00018203"/>
</dbReference>
<dbReference type="PROSITE" id="PS00108">
    <property type="entry name" value="PROTEIN_KINASE_ST"/>
    <property type="match status" value="1"/>
</dbReference>
<dbReference type="SMART" id="SM00220">
    <property type="entry name" value="S_TKc"/>
    <property type="match status" value="1"/>
</dbReference>
<dbReference type="InterPro" id="IPR008271">
    <property type="entry name" value="Ser/Thr_kinase_AS"/>
</dbReference>
<keyword evidence="7" id="KW-0808">Transferase</keyword>